<reference evidence="1" key="1">
    <citation type="submission" date="2023-08" db="EMBL/GenBank/DDBJ databases">
        <title>Pelteobagrus vachellii genome.</title>
        <authorList>
            <person name="Liu H."/>
        </authorList>
    </citation>
    <scope>NUCLEOTIDE SEQUENCE</scope>
    <source>
        <strain evidence="1">PRFRI_2022a</strain>
        <tissue evidence="1">Muscle</tissue>
    </source>
</reference>
<dbReference type="EMBL" id="JAVHJS010000001">
    <property type="protein sequence ID" value="KAK2868193.1"/>
    <property type="molecule type" value="Genomic_DNA"/>
</dbReference>
<protein>
    <submittedName>
        <fullName evidence="1">Uncharacterized protein</fullName>
    </submittedName>
</protein>
<organism evidence="1 2">
    <name type="scientific">Tachysurus vachellii</name>
    <name type="common">Darkbarbel catfish</name>
    <name type="synonym">Pelteobagrus vachellii</name>
    <dbReference type="NCBI Taxonomy" id="175792"/>
    <lineage>
        <taxon>Eukaryota</taxon>
        <taxon>Metazoa</taxon>
        <taxon>Chordata</taxon>
        <taxon>Craniata</taxon>
        <taxon>Vertebrata</taxon>
        <taxon>Euteleostomi</taxon>
        <taxon>Actinopterygii</taxon>
        <taxon>Neopterygii</taxon>
        <taxon>Teleostei</taxon>
        <taxon>Ostariophysi</taxon>
        <taxon>Siluriformes</taxon>
        <taxon>Bagridae</taxon>
        <taxon>Tachysurus</taxon>
    </lineage>
</organism>
<dbReference type="AlphaFoldDB" id="A0AA88NVE2"/>
<sequence>MMHEEHDEAEGEDSACGLLWFLSLFQNIIHVLHLHQVSWSVKLLLSASVIISTSCCCSHRPTVTGVQTCLCTMKHHLIICEQIISPHQSGSFSSSRLLIRSFRFHSDSHFTGYRMAPVLT</sequence>
<gene>
    <name evidence="1" type="ORF">Q7C36_000064</name>
</gene>
<evidence type="ECO:0000313" key="1">
    <source>
        <dbReference type="EMBL" id="KAK2868193.1"/>
    </source>
</evidence>
<dbReference type="Proteomes" id="UP001187315">
    <property type="component" value="Unassembled WGS sequence"/>
</dbReference>
<keyword evidence="2" id="KW-1185">Reference proteome</keyword>
<evidence type="ECO:0000313" key="2">
    <source>
        <dbReference type="Proteomes" id="UP001187315"/>
    </source>
</evidence>
<accession>A0AA88NVE2</accession>
<name>A0AA88NVE2_TACVA</name>
<comment type="caution">
    <text evidence="1">The sequence shown here is derived from an EMBL/GenBank/DDBJ whole genome shotgun (WGS) entry which is preliminary data.</text>
</comment>
<proteinExistence type="predicted"/>